<dbReference type="GO" id="GO:0051295">
    <property type="term" value="P:establishment of meiotic spindle localization"/>
    <property type="evidence" value="ECO:0007669"/>
    <property type="project" value="TreeGrafter"/>
</dbReference>
<evidence type="ECO:0000256" key="7">
    <source>
        <dbReference type="ARBA" id="ARBA00022776"/>
    </source>
</evidence>
<keyword evidence="10" id="KW-0539">Nucleus</keyword>
<keyword evidence="5" id="KW-0132">Cell division</keyword>
<dbReference type="FunFam" id="1.20.5.190:FF:000008">
    <property type="entry name" value="Abnormal spindle-like microcephaly-associated protein homolog"/>
    <property type="match status" value="3"/>
</dbReference>
<feature type="domain" description="Calponin-homology (CH)" evidence="13">
    <location>
        <begin position="835"/>
        <end position="971"/>
    </location>
</feature>
<evidence type="ECO:0000256" key="3">
    <source>
        <dbReference type="ARBA" id="ARBA00022490"/>
    </source>
</evidence>
<feature type="coiled-coil region" evidence="12">
    <location>
        <begin position="971"/>
        <end position="998"/>
    </location>
</feature>
<evidence type="ECO:0000256" key="6">
    <source>
        <dbReference type="ARBA" id="ARBA00022737"/>
    </source>
</evidence>
<evidence type="ECO:0000256" key="4">
    <source>
        <dbReference type="ARBA" id="ARBA00022553"/>
    </source>
</evidence>
<evidence type="ECO:0000313" key="15">
    <source>
        <dbReference type="Proteomes" id="UP000031443"/>
    </source>
</evidence>
<dbReference type="SMART" id="SM00033">
    <property type="entry name" value="CH"/>
    <property type="match status" value="2"/>
</dbReference>
<evidence type="ECO:0000313" key="14">
    <source>
        <dbReference type="EMBL" id="EMP32213.1"/>
    </source>
</evidence>
<dbReference type="eggNOG" id="KOG0165">
    <property type="taxonomic scope" value="Eukaryota"/>
</dbReference>
<comment type="subcellular location">
    <subcellularLocation>
        <location evidence="2">Cytoplasm</location>
    </subcellularLocation>
    <subcellularLocation>
        <location evidence="1">Nucleus</location>
    </subcellularLocation>
</comment>
<keyword evidence="3" id="KW-0963">Cytoplasm</keyword>
<dbReference type="InterPro" id="IPR031549">
    <property type="entry name" value="ASH"/>
</dbReference>
<dbReference type="InterPro" id="IPR051185">
    <property type="entry name" value="ASPM"/>
</dbReference>
<dbReference type="SMART" id="SM00015">
    <property type="entry name" value="IQ"/>
    <property type="match status" value="60"/>
</dbReference>
<dbReference type="CDD" id="cd23767">
    <property type="entry name" value="IQCD"/>
    <property type="match status" value="2"/>
</dbReference>
<dbReference type="GO" id="GO:0005516">
    <property type="term" value="F:calmodulin binding"/>
    <property type="evidence" value="ECO:0007669"/>
    <property type="project" value="UniProtKB-KW"/>
</dbReference>
<keyword evidence="6" id="KW-0677">Repeat</keyword>
<evidence type="ECO:0000256" key="10">
    <source>
        <dbReference type="ARBA" id="ARBA00023242"/>
    </source>
</evidence>
<evidence type="ECO:0000256" key="8">
    <source>
        <dbReference type="ARBA" id="ARBA00022860"/>
    </source>
</evidence>
<dbReference type="FunFam" id="1.10.418.10:FF:000051">
    <property type="entry name" value="Abnormal spindle-like microcephaly-associated protein homolog"/>
    <property type="match status" value="1"/>
</dbReference>
<keyword evidence="7" id="KW-0498">Mitosis</keyword>
<dbReference type="FunFam" id="1.20.5.190:FF:000009">
    <property type="entry name" value="Abnormal spindle-like microcephaly-associated protein homolog"/>
    <property type="match status" value="4"/>
</dbReference>
<dbReference type="InterPro" id="IPR027417">
    <property type="entry name" value="P-loop_NTPase"/>
</dbReference>
<dbReference type="Proteomes" id="UP000031443">
    <property type="component" value="Unassembled WGS sequence"/>
</dbReference>
<keyword evidence="11" id="KW-0131">Cell cycle</keyword>
<feature type="domain" description="Calponin-homology (CH)" evidence="13">
    <location>
        <begin position="1023"/>
        <end position="1174"/>
    </location>
</feature>
<name>M7BJJ4_CHEMY</name>
<evidence type="ECO:0000256" key="9">
    <source>
        <dbReference type="ARBA" id="ARBA00023054"/>
    </source>
</evidence>
<sequence>MEKGELVEAPQVCFGSLRPGASCTRPLAVDNPNPEEADVAIDRFPAPSTGFSLERRRFLIQSGERIFISITWMPLEEGKVRELVTFIVNGIVKHQAVLLGVAEQPLKKKKSLWDAIKKKNTSEGSVSTRAKQKHSNVKNVNKTFRVSKKTDTVRSPLQSCENLDVVGGSMSPSKNSLITLENKLPISPISPVLQEQHDTICTPLSMRRSTTYSVLGTVVNDELLQEIDTCNVKKLHNPNEQIKSSSIHSSPSGLVQAHRSNTHVCAPECTAALHSSLSQRRILSPDSFINDSYQLNVEIVAEQVAPILSPDQFVKDNLAIESVSQVHVSVSPSSLSSSVETCITKKSSSSKWKENEKMQYISISVEHKFPNDVLNETPVVKSQLLHCTKPEQNHLCFPLCDEDLQIRSCSQREQPKKRPVLSATVIKNKLSAAERKGMETTKPKSRKSLNNMIREDVSIIPRHSKLEILQNLPVIDPISGETKCHKDEIHSCSIGSTLRSRKRKNEVYLEDIKTTATEYVEETETKRIFTSCVDSKIKTTVRPLVSKHISREKLHHRKKAGSLSKTIIKTTKPIDGVAQSQLTFMKPLKTVIPRHPMPFAAKNMFYDERWKEKQQRGFTWWLNFILTPDDFTVKTESSQVNAAALILGAENHHKASVPRAPTKEEMSLRAYTARCRLNKLRHAACRLFTSETMVKAIKRLEFEIETRRLLVRKDRHLWKDIGERQKVLNWLLSYNPLWLRIGLETIYGELIALESNSDVMGLAIFILSRLLWNPDIAAEYRHPTVPHLYRDGHEEALSKFTLKKLLLLVCFLDHAKQSRIIDHDPCLFCKDAEFKNSKDVLLAFSRDFLSGEGDLSRHLGFLGLPVSHIQTPLDEFDFAVTNLAVDLQCGIRLVRTMELLTKNWSLSKKLRVPAISRLQKMHNVDVALHVLKERGIQLKDECGASIESKDIVDRHRERTLALLWKIVFAFQVDVSLNVKQLEEEISFLKNTHNIKTQMATLVSCSYQSKVRKNSSTYSSESYSKNVKLLMDWVNAVCGFYNIKVENFTVSFSDGRVLCYLIHHYHPCYVPLEAVSQRTTQTVECTQTGTVALNSSSESDTSLNMLAGTFDQTITTSVVYKELLDNEKRNFQLINTAVSDLGGIPAMIHHSDMSNTIPDEKVVITYLSFLCSRLLDLRKETRAARLIQSVWRKYRLKAELKLHQEKDKAARIIQSAVINFLSHRRIQKKVNAAIFIQKHWRRYLAERKTLKLKKAKLEETKSESATVIQTYWRRFCARKRYLQLRYYVILVQARIRMMIAASAYKRLLWATVTIQRHLRASLVAKQDQQRYETLKSSSLVIQSAFRRWRKHKIEQKIKAAIVLQTAFRKRRASKLAKRERAAVVIQSWYRMHKDLKQYLHVRKSVIQIQAWLRRVQAKHVYEEKRACILMIQKYYRAYRLGKIQRKNYLQKRAAVTVLQAAFRGRKARLLYRQIKAVCVVQSHWRMRQEKRRFLLLKQSVVTLQSHVRKYQQLKRYKETKNAVCIIQTRYRAYVAAKNAVSSFQKIRLAAIVLQSAYRRMQARKEAHVLRSVVKIQSSYRAYVAQRRFENLKAAAVKIQAFIKMIQARKHYRALREAALYVQRRYRSQKYILQLKEYRKLTVACVSVQAAVRGHLIRKRVQRWREAATLLQAYYRMKRDRQRYLRVYSATVIIQNRYCAYQEQVHQRQKFLKVKKAVVCLQAAYRGYRVRKMLKLQYTATVKIQTAFRAHAARMKYQAMIQASLVIQRWYRAYKTGYKVRLSFLKRRAAVISLQAALRGWQVRKQVQRQHGAAVRIQTAFRKFQAQRFRLVNNAVLTIQQHYRASIVGRKQRQEYMELHNCIVQLQAVWRGRTVRKQIQRKHQFAVIIQSYYRMHVNQSKLKTLRQAVLVIQRHYRAYCMKKKQRTLYLKTKAAVLVLQAAFRGMRVRKQLWEFNKAATTIQATYRSYVVKKKYAALKAMTIMVQRRHRAVVQAKYQKQEYLSLKNAVVKIQAIYKGIKVRRQIHCMHQAAISIQAMFKMHRINIRYRAVKLAAIVIQIRYRAFHQGRVERKKYLELQRSSLVLQAAYRGMKVRRKVRIMHQSATIIQSYYRMHRQQKDFKKLSRVTKQIQQWYRACKERNVQVHKYRIMKRAILCIQAAFRGMKTRRHLKMMHVAAALLQRRVRSFLKRKKYISLRAAAVMIQRKYRAAAHAKQQHQEYLHVRKAVVTIQSAYRGFVVREKMQQMHKAATVIQATLRMYRMRVSYQSVKFASITIQQHYRAYKEGRRVREMYLKQYNSVLVLQAACRGMKTRQLLKKKHNAATIIQTKYRMYKQSCYYKKVQWATQVIQKRHRASKLRGIAVQQYSSMKKAATCIQRAFREMRARKKHQEMCQAAVVLQRRFKTFKERQRYLSLKAAAIVLQRRYRALILVRWHTQEYLSFRRAVIRIQSLYRGIQTRRNIQHMHLAASTIQSAFRMHKIKISYQRMRIAALVIQNYYRFYVKGKVQRKIYLTIQKSVLIIQAAYRGMKARQELKIMRTSATVIQSLYRMHKWHNHYKQLRWAVRVVQQRFRANRAREAEVKNYTKIKKAALCLQSAFRAKKARQLATIIQAAQRIQSVLQMYLDRRRFLKKKTAAVAIQSAFRCHRMKTRYKAIRDSTVAIQQWYRACRMARLQKAEYSAQRQAVIIIQSAYRGTVVRKMAKQKRAARKIQAFLHMAVHRRKFVRLRAAAVTLQSYYLMTKTKLQYMTYRKAAFVLQQHFKSHLAMKHQRGAYLRTRKSIIIIQSRIRGFIEQRKLQKIKQSTIKIQALFRGFKARQLAGKMRAARTIQAWIRRYRARKEYIAVQAACLIQAAYRGFKERHKFHQQKAAALVIQKHIRARQKGRLECIKYIQTRKAAIKLQAFLRGWLVRKKILGEKQKKQLLCFSAAAYHHLSAIKIQRAFRIHLVLKHAQMQISSVICIQRWFRARLQQKKSLQDHQKIIKTQRMVRRWLKQRNEAAITIQRAVRKFLLYKHRRKLKNGIIKFQYERTTQAVYEVENSVDTLLDLLQMYREKAGDKTSEKGGSIFTKTCCLLAILLKDSKRAADIRSTSRAASRIHSLYKLTARKHKMDAERTLSKHKMHTSMSGSFFVPVTPVRTKVVSRIKPDWVLRKDNMQEIVDPLQAIRMVMDTLGTAYH</sequence>
<dbReference type="SUPFAM" id="SSF47576">
    <property type="entry name" value="Calponin-homology domain, CH-domain"/>
    <property type="match status" value="1"/>
</dbReference>
<gene>
    <name evidence="14" type="ORF">UY3_10643</name>
</gene>
<dbReference type="PANTHER" id="PTHR22706:SF1">
    <property type="entry name" value="ASSEMBLY FACTOR FOR SPINDLE MICROTUBULES"/>
    <property type="match status" value="1"/>
</dbReference>
<organism evidence="14 15">
    <name type="scientific">Chelonia mydas</name>
    <name type="common">Green sea-turtle</name>
    <name type="synonym">Chelonia agassizi</name>
    <dbReference type="NCBI Taxonomy" id="8469"/>
    <lineage>
        <taxon>Eukaryota</taxon>
        <taxon>Metazoa</taxon>
        <taxon>Chordata</taxon>
        <taxon>Craniata</taxon>
        <taxon>Vertebrata</taxon>
        <taxon>Euteleostomi</taxon>
        <taxon>Archelosauria</taxon>
        <taxon>Testudinata</taxon>
        <taxon>Testudines</taxon>
        <taxon>Cryptodira</taxon>
        <taxon>Durocryptodira</taxon>
        <taxon>Americhelydia</taxon>
        <taxon>Chelonioidea</taxon>
        <taxon>Cheloniidae</taxon>
        <taxon>Chelonia</taxon>
    </lineage>
</organism>
<dbReference type="GO" id="GO:0051301">
    <property type="term" value="P:cell division"/>
    <property type="evidence" value="ECO:0007669"/>
    <property type="project" value="UniProtKB-KW"/>
</dbReference>
<dbReference type="InterPro" id="IPR001715">
    <property type="entry name" value="CH_dom"/>
</dbReference>
<dbReference type="EMBL" id="KB541574">
    <property type="protein sequence ID" value="EMP32213.1"/>
    <property type="molecule type" value="Genomic_DNA"/>
</dbReference>
<dbReference type="STRING" id="8469.M7BJJ4"/>
<evidence type="ECO:0000256" key="1">
    <source>
        <dbReference type="ARBA" id="ARBA00004123"/>
    </source>
</evidence>
<dbReference type="Gene3D" id="1.10.418.10">
    <property type="entry name" value="Calponin-like domain"/>
    <property type="match status" value="2"/>
</dbReference>
<dbReference type="GO" id="GO:0007051">
    <property type="term" value="P:spindle organization"/>
    <property type="evidence" value="ECO:0007669"/>
    <property type="project" value="UniProtKB-ARBA"/>
</dbReference>
<proteinExistence type="predicted"/>
<dbReference type="SUPFAM" id="SSF52540">
    <property type="entry name" value="P-loop containing nucleoside triphosphate hydrolases"/>
    <property type="match status" value="14"/>
</dbReference>
<dbReference type="GO" id="GO:0005737">
    <property type="term" value="C:cytoplasm"/>
    <property type="evidence" value="ECO:0007669"/>
    <property type="project" value="UniProtKB-SubCell"/>
</dbReference>
<dbReference type="CDD" id="cd21223">
    <property type="entry name" value="CH_ASPM_rpt1"/>
    <property type="match status" value="1"/>
</dbReference>
<dbReference type="Pfam" id="PF15780">
    <property type="entry name" value="ASH"/>
    <property type="match status" value="1"/>
</dbReference>
<accession>M7BJJ4</accession>
<dbReference type="Pfam" id="PF00307">
    <property type="entry name" value="CH"/>
    <property type="match status" value="1"/>
</dbReference>
<dbReference type="GO" id="GO:0005634">
    <property type="term" value="C:nucleus"/>
    <property type="evidence" value="ECO:0007669"/>
    <property type="project" value="UniProtKB-SubCell"/>
</dbReference>
<dbReference type="GO" id="GO:0000278">
    <property type="term" value="P:mitotic cell cycle"/>
    <property type="evidence" value="ECO:0007669"/>
    <property type="project" value="TreeGrafter"/>
</dbReference>
<keyword evidence="8" id="KW-0112">Calmodulin-binding</keyword>
<protein>
    <submittedName>
        <fullName evidence="14">Abnormal spindle-like microcephaly-associated protein like protein</fullName>
    </submittedName>
</protein>
<dbReference type="PROSITE" id="PS50096">
    <property type="entry name" value="IQ"/>
    <property type="match status" value="35"/>
</dbReference>
<keyword evidence="9 12" id="KW-0175">Coiled coil</keyword>
<dbReference type="PROSITE" id="PS50021">
    <property type="entry name" value="CH"/>
    <property type="match status" value="2"/>
</dbReference>
<dbReference type="Gene3D" id="1.20.5.190">
    <property type="match status" value="27"/>
</dbReference>
<dbReference type="CDD" id="cd21224">
    <property type="entry name" value="CH_ASPM_rpt2"/>
    <property type="match status" value="1"/>
</dbReference>
<dbReference type="Pfam" id="PF00612">
    <property type="entry name" value="IQ"/>
    <property type="match status" value="32"/>
</dbReference>
<evidence type="ECO:0000256" key="5">
    <source>
        <dbReference type="ARBA" id="ARBA00022618"/>
    </source>
</evidence>
<evidence type="ECO:0000256" key="11">
    <source>
        <dbReference type="ARBA" id="ARBA00023306"/>
    </source>
</evidence>
<dbReference type="PANTHER" id="PTHR22706">
    <property type="entry name" value="ASSEMBLY FACTOR FOR SPINDLE MICROTUBULES"/>
    <property type="match status" value="1"/>
</dbReference>
<dbReference type="InterPro" id="IPR036872">
    <property type="entry name" value="CH_dom_sf"/>
</dbReference>
<evidence type="ECO:0000259" key="13">
    <source>
        <dbReference type="PROSITE" id="PS50021"/>
    </source>
</evidence>
<evidence type="ECO:0000256" key="12">
    <source>
        <dbReference type="SAM" id="Coils"/>
    </source>
</evidence>
<evidence type="ECO:0000256" key="2">
    <source>
        <dbReference type="ARBA" id="ARBA00004496"/>
    </source>
</evidence>
<keyword evidence="4" id="KW-0597">Phosphoprotein</keyword>
<dbReference type="InterPro" id="IPR000048">
    <property type="entry name" value="IQ_motif_EF-hand-BS"/>
</dbReference>
<keyword evidence="15" id="KW-1185">Reference proteome</keyword>
<reference evidence="15" key="1">
    <citation type="journal article" date="2013" name="Nat. Genet.">
        <title>The draft genomes of soft-shell turtle and green sea turtle yield insights into the development and evolution of the turtle-specific body plan.</title>
        <authorList>
            <person name="Wang Z."/>
            <person name="Pascual-Anaya J."/>
            <person name="Zadissa A."/>
            <person name="Li W."/>
            <person name="Niimura Y."/>
            <person name="Huang Z."/>
            <person name="Li C."/>
            <person name="White S."/>
            <person name="Xiong Z."/>
            <person name="Fang D."/>
            <person name="Wang B."/>
            <person name="Ming Y."/>
            <person name="Chen Y."/>
            <person name="Zheng Y."/>
            <person name="Kuraku S."/>
            <person name="Pignatelli M."/>
            <person name="Herrero J."/>
            <person name="Beal K."/>
            <person name="Nozawa M."/>
            <person name="Li Q."/>
            <person name="Wang J."/>
            <person name="Zhang H."/>
            <person name="Yu L."/>
            <person name="Shigenobu S."/>
            <person name="Wang J."/>
            <person name="Liu J."/>
            <person name="Flicek P."/>
            <person name="Searle S."/>
            <person name="Wang J."/>
            <person name="Kuratani S."/>
            <person name="Yin Y."/>
            <person name="Aken B."/>
            <person name="Zhang G."/>
            <person name="Irie N."/>
        </authorList>
    </citation>
    <scope>NUCLEOTIDE SEQUENCE [LARGE SCALE GENOMIC DNA]</scope>
</reference>
<dbReference type="GO" id="GO:0000922">
    <property type="term" value="C:spindle pole"/>
    <property type="evidence" value="ECO:0007669"/>
    <property type="project" value="TreeGrafter"/>
</dbReference>